<evidence type="ECO:0000313" key="2">
    <source>
        <dbReference type="Proteomes" id="UP001501303"/>
    </source>
</evidence>
<evidence type="ECO:0000313" key="1">
    <source>
        <dbReference type="EMBL" id="GAA1928176.1"/>
    </source>
</evidence>
<comment type="caution">
    <text evidence="1">The sequence shown here is derived from an EMBL/GenBank/DDBJ whole genome shotgun (WGS) entry which is preliminary data.</text>
</comment>
<dbReference type="Proteomes" id="UP001501303">
    <property type="component" value="Unassembled WGS sequence"/>
</dbReference>
<organism evidence="1 2">
    <name type="scientific">Streptomyces sodiiphilus</name>
    <dbReference type="NCBI Taxonomy" id="226217"/>
    <lineage>
        <taxon>Bacteria</taxon>
        <taxon>Bacillati</taxon>
        <taxon>Actinomycetota</taxon>
        <taxon>Actinomycetes</taxon>
        <taxon>Kitasatosporales</taxon>
        <taxon>Streptomycetaceae</taxon>
        <taxon>Streptomyces</taxon>
    </lineage>
</organism>
<reference evidence="1 2" key="1">
    <citation type="journal article" date="2019" name="Int. J. Syst. Evol. Microbiol.">
        <title>The Global Catalogue of Microorganisms (GCM) 10K type strain sequencing project: providing services to taxonomists for standard genome sequencing and annotation.</title>
        <authorList>
            <consortium name="The Broad Institute Genomics Platform"/>
            <consortium name="The Broad Institute Genome Sequencing Center for Infectious Disease"/>
            <person name="Wu L."/>
            <person name="Ma J."/>
        </authorList>
    </citation>
    <scope>NUCLEOTIDE SEQUENCE [LARGE SCALE GENOMIC DNA]</scope>
    <source>
        <strain evidence="1 2">JCM 13581</strain>
    </source>
</reference>
<gene>
    <name evidence="1" type="ORF">GCM10009716_40010</name>
</gene>
<sequence length="128" mass="14552">MRDLIACFAIWLVPGLRRSLRRAHRRVSELFVHTPVTPSAQAVLPRPPAFSRRPFPAHVRARLATLDGHKIALVRPYVLAQERRRAEERRLQRERRTAAVLATVGIDYLPAPPSARHHTMTPPTTYAA</sequence>
<keyword evidence="2" id="KW-1185">Reference proteome</keyword>
<dbReference type="EMBL" id="BAAAMJ010000052">
    <property type="protein sequence ID" value="GAA1928176.1"/>
    <property type="molecule type" value="Genomic_DNA"/>
</dbReference>
<name>A0ABN2PPL7_9ACTN</name>
<proteinExistence type="predicted"/>
<protein>
    <submittedName>
        <fullName evidence="1">Uncharacterized protein</fullName>
    </submittedName>
</protein>
<accession>A0ABN2PPL7</accession>